<keyword evidence="5 9" id="KW-0560">Oxidoreductase</keyword>
<comment type="PTM">
    <text evidence="8 9">Topaquinone (TPQ) is generated by copper-dependent autoxidation of a specific tyrosyl residue.</text>
</comment>
<evidence type="ECO:0000256" key="3">
    <source>
        <dbReference type="ARBA" id="ARBA00022723"/>
    </source>
</evidence>
<organism evidence="13 14">
    <name type="scientific">Amorphotheca resinae ATCC 22711</name>
    <dbReference type="NCBI Taxonomy" id="857342"/>
    <lineage>
        <taxon>Eukaryota</taxon>
        <taxon>Fungi</taxon>
        <taxon>Dikarya</taxon>
        <taxon>Ascomycota</taxon>
        <taxon>Pezizomycotina</taxon>
        <taxon>Leotiomycetes</taxon>
        <taxon>Helotiales</taxon>
        <taxon>Amorphothecaceae</taxon>
        <taxon>Amorphotheca</taxon>
    </lineage>
</organism>
<evidence type="ECO:0000256" key="1">
    <source>
        <dbReference type="ARBA" id="ARBA00001935"/>
    </source>
</evidence>
<dbReference type="RefSeq" id="XP_024721296.1">
    <property type="nucleotide sequence ID" value="XM_024865524.1"/>
</dbReference>
<sequence>MASLNKVWLTASACVAFLFFAFFASVPLGQTVKLVLFRSPPIFDTNQIQASRQNIWADLSENETDEVLNFLYSKSGLNLTETSQATHRSNRLMLIEALKPNKTDALAYINGTSGPPERWARVIVVEGEGAPGDVEQAVYYMVGPLPPSENTKALPLEFCYNSDRNYIASPVPSPTLLNEWVLSSLGNNSDVVRRLLSDEAGSIDPLTLNATGRASFTENGTFSLWLQFRQPGGKSSASSLLPQGLYVKIEIPTVNPSTWRMLQWYYNNILYDSIYDLKGAMKSPGFEICPLNRDGDWTDTVDLTKGDPGRQKPPPLMVQPQGSRFSVDKQQNFFSWMGFEFFISTSADTGVTLHDIRFNGDSVIYELGLQEALSHYAGDDPAQGGLEFLDTVFLMGLRTFELVPGYDCPAYATFISTTFNQQGSSITIPNSICIFEYTADYPLQRHTADSQVSVSRNTYLVVRSVSTVGNYDYTIEYIFYLDGSIEVKYRASGYIFGAFWPSKGEKKNEYGYRVHDAVATSMHDHVLNFKADLDVDGTSNTLTRVAIEPVSLEYPWDDKQTTPRNTMHLVQHPVDMEAGIDWPRNSGEMYIVTSENSTNIWGEKRGYRIQPGTGMGTPMHLSILNSTSLGKSAEWSSRDLWVVKQKDTEPRSASHLNYFDPLHPLVDFSKFLDDEEILQEDLVIYFNIGSHHVPNSGDIPNTLMHTASSSVMFTPFNFHDRDPSRRSAQGVKLDLEADGTKPEYFGGRNEKSVQLKATDMEPDLSKYGHEAIGWANVSWFDVLVGR</sequence>
<dbReference type="InterPro" id="IPR016182">
    <property type="entry name" value="Cu_amine_oxidase_N-reg"/>
</dbReference>
<evidence type="ECO:0000313" key="14">
    <source>
        <dbReference type="Proteomes" id="UP000241818"/>
    </source>
</evidence>
<evidence type="ECO:0000259" key="11">
    <source>
        <dbReference type="Pfam" id="PF02727"/>
    </source>
</evidence>
<keyword evidence="14" id="KW-1185">Reference proteome</keyword>
<dbReference type="Gene3D" id="2.70.98.20">
    <property type="entry name" value="Copper amine oxidase, catalytic domain"/>
    <property type="match status" value="1"/>
</dbReference>
<dbReference type="PRINTS" id="PR00766">
    <property type="entry name" value="CUDAOXIDASE"/>
</dbReference>
<dbReference type="Gene3D" id="3.10.450.40">
    <property type="match status" value="2"/>
</dbReference>
<comment type="cofactor">
    <cofactor evidence="1">
        <name>Cu cation</name>
        <dbReference type="ChEBI" id="CHEBI:23378"/>
    </cofactor>
</comment>
<dbReference type="AlphaFoldDB" id="A0A2T3B311"/>
<evidence type="ECO:0000313" key="13">
    <source>
        <dbReference type="EMBL" id="PSS20026.1"/>
    </source>
</evidence>
<evidence type="ECO:0000256" key="9">
    <source>
        <dbReference type="RuleBase" id="RU000672"/>
    </source>
</evidence>
<feature type="active site" description="Proton acceptor" evidence="7">
    <location>
        <position position="390"/>
    </location>
</feature>
<name>A0A2T3B311_AMORE</name>
<dbReference type="EC" id="1.4.3.-" evidence="9"/>
<reference evidence="13 14" key="1">
    <citation type="journal article" date="2018" name="New Phytol.">
        <title>Comparative genomics and transcriptomics depict ericoid mycorrhizal fungi as versatile saprotrophs and plant mutualists.</title>
        <authorList>
            <person name="Martino E."/>
            <person name="Morin E."/>
            <person name="Grelet G.A."/>
            <person name="Kuo A."/>
            <person name="Kohler A."/>
            <person name="Daghino S."/>
            <person name="Barry K.W."/>
            <person name="Cichocki N."/>
            <person name="Clum A."/>
            <person name="Dockter R.B."/>
            <person name="Hainaut M."/>
            <person name="Kuo R.C."/>
            <person name="LaButti K."/>
            <person name="Lindahl B.D."/>
            <person name="Lindquist E.A."/>
            <person name="Lipzen A."/>
            <person name="Khouja H.R."/>
            <person name="Magnuson J."/>
            <person name="Murat C."/>
            <person name="Ohm R.A."/>
            <person name="Singer S.W."/>
            <person name="Spatafora J.W."/>
            <person name="Wang M."/>
            <person name="Veneault-Fourrey C."/>
            <person name="Henrissat B."/>
            <person name="Grigoriev I.V."/>
            <person name="Martin F.M."/>
            <person name="Perotto S."/>
        </authorList>
    </citation>
    <scope>NUCLEOTIDE SEQUENCE [LARGE SCALE GENOMIC DNA]</scope>
    <source>
        <strain evidence="13 14">ATCC 22711</strain>
    </source>
</reference>
<dbReference type="EMBL" id="KZ679010">
    <property type="protein sequence ID" value="PSS20026.1"/>
    <property type="molecule type" value="Genomic_DNA"/>
</dbReference>
<dbReference type="Pfam" id="PF09248">
    <property type="entry name" value="DUF1965"/>
    <property type="match status" value="1"/>
</dbReference>
<dbReference type="GeneID" id="36573605"/>
<proteinExistence type="inferred from homology"/>
<dbReference type="OrthoDB" id="3341590at2759"/>
<feature type="domain" description="DUF1965" evidence="12">
    <location>
        <begin position="238"/>
        <end position="300"/>
    </location>
</feature>
<keyword evidence="4 7" id="KW-0801">TPQ</keyword>
<dbReference type="InterPro" id="IPR049948">
    <property type="entry name" value="Cu_Am_ox_TPQ-bd"/>
</dbReference>
<feature type="modified residue" description="2',4',5'-topaquinone" evidence="8">
    <location>
        <position position="471"/>
    </location>
</feature>
<dbReference type="InterPro" id="IPR000269">
    <property type="entry name" value="Cu_amine_oxidase"/>
</dbReference>
<dbReference type="InParanoid" id="A0A2T3B311"/>
<feature type="domain" description="Copper amine oxidase catalytic" evidence="10">
    <location>
        <begin position="317"/>
        <end position="724"/>
    </location>
</feature>
<dbReference type="Pfam" id="PF02727">
    <property type="entry name" value="Cu_amine_oxidN2"/>
    <property type="match status" value="1"/>
</dbReference>
<accession>A0A2T3B311</accession>
<keyword evidence="3 9" id="KW-0479">Metal-binding</keyword>
<dbReference type="GO" id="GO:0008131">
    <property type="term" value="F:primary methylamine oxidase activity"/>
    <property type="evidence" value="ECO:0007669"/>
    <property type="project" value="InterPro"/>
</dbReference>
<evidence type="ECO:0000259" key="12">
    <source>
        <dbReference type="Pfam" id="PF09248"/>
    </source>
</evidence>
<dbReference type="GO" id="GO:0048038">
    <property type="term" value="F:quinone binding"/>
    <property type="evidence" value="ECO:0007669"/>
    <property type="project" value="InterPro"/>
</dbReference>
<dbReference type="InterPro" id="IPR015328">
    <property type="entry name" value="DUF1965"/>
</dbReference>
<dbReference type="Proteomes" id="UP000241818">
    <property type="component" value="Unassembled WGS sequence"/>
</dbReference>
<dbReference type="InterPro" id="IPR015800">
    <property type="entry name" value="Cu_amine_oxidase_N2"/>
</dbReference>
<dbReference type="PANTHER" id="PTHR10638">
    <property type="entry name" value="COPPER AMINE OXIDASE"/>
    <property type="match status" value="1"/>
</dbReference>
<evidence type="ECO:0000256" key="7">
    <source>
        <dbReference type="PIRSR" id="PIRSR600269-50"/>
    </source>
</evidence>
<dbReference type="STRING" id="857342.A0A2T3B311"/>
<dbReference type="InterPro" id="IPR036460">
    <property type="entry name" value="Cu_amine_oxidase_C_sf"/>
</dbReference>
<gene>
    <name evidence="13" type="ORF">M430DRAFT_27121</name>
</gene>
<evidence type="ECO:0000256" key="2">
    <source>
        <dbReference type="ARBA" id="ARBA00007983"/>
    </source>
</evidence>
<dbReference type="SUPFAM" id="SSF54416">
    <property type="entry name" value="Amine oxidase N-terminal region"/>
    <property type="match status" value="2"/>
</dbReference>
<dbReference type="InterPro" id="IPR015798">
    <property type="entry name" value="Cu_amine_oxidase_C"/>
</dbReference>
<comment type="similarity">
    <text evidence="2 9">Belongs to the copper/topaquinone oxidase family.</text>
</comment>
<feature type="active site" description="Schiff-base intermediate with substrate; via topaquinone" evidence="7">
    <location>
        <position position="471"/>
    </location>
</feature>
<evidence type="ECO:0000256" key="6">
    <source>
        <dbReference type="ARBA" id="ARBA00023008"/>
    </source>
</evidence>
<keyword evidence="6 9" id="KW-0186">Copper</keyword>
<evidence type="ECO:0000256" key="5">
    <source>
        <dbReference type="ARBA" id="ARBA00023002"/>
    </source>
</evidence>
<evidence type="ECO:0000256" key="4">
    <source>
        <dbReference type="ARBA" id="ARBA00022772"/>
    </source>
</evidence>
<protein>
    <recommendedName>
        <fullName evidence="9">Amine oxidase</fullName>
        <ecNumber evidence="9">1.4.3.-</ecNumber>
    </recommendedName>
</protein>
<dbReference type="GO" id="GO:0009308">
    <property type="term" value="P:amine metabolic process"/>
    <property type="evidence" value="ECO:0007669"/>
    <property type="project" value="UniProtKB-UniRule"/>
</dbReference>
<dbReference type="PROSITE" id="PS01164">
    <property type="entry name" value="COPPER_AMINE_OXID_1"/>
    <property type="match status" value="1"/>
</dbReference>
<dbReference type="SUPFAM" id="SSF49998">
    <property type="entry name" value="Amine oxidase catalytic domain"/>
    <property type="match status" value="1"/>
</dbReference>
<feature type="domain" description="Copper amine oxidase N2-terminal" evidence="11">
    <location>
        <begin position="65"/>
        <end position="128"/>
    </location>
</feature>
<dbReference type="PANTHER" id="PTHR10638:SF20">
    <property type="entry name" value="AMINE OXIDASE"/>
    <property type="match status" value="1"/>
</dbReference>
<evidence type="ECO:0000256" key="8">
    <source>
        <dbReference type="PIRSR" id="PIRSR600269-51"/>
    </source>
</evidence>
<dbReference type="Pfam" id="PF01179">
    <property type="entry name" value="Cu_amine_oxid"/>
    <property type="match status" value="1"/>
</dbReference>
<dbReference type="GO" id="GO:0005886">
    <property type="term" value="C:plasma membrane"/>
    <property type="evidence" value="ECO:0007669"/>
    <property type="project" value="TreeGrafter"/>
</dbReference>
<evidence type="ECO:0000259" key="10">
    <source>
        <dbReference type="Pfam" id="PF01179"/>
    </source>
</evidence>
<dbReference type="GO" id="GO:0005507">
    <property type="term" value="F:copper ion binding"/>
    <property type="evidence" value="ECO:0007669"/>
    <property type="project" value="InterPro"/>
</dbReference>
<comment type="cofactor">
    <cofactor evidence="9">
        <name>Cu cation</name>
        <dbReference type="ChEBI" id="CHEBI:23378"/>
    </cofactor>
    <text evidence="9">Contains 1 topaquinone per subunit.</text>
</comment>